<dbReference type="PROSITE" id="PS51787">
    <property type="entry name" value="LON_N"/>
    <property type="match status" value="1"/>
</dbReference>
<dbReference type="EMBL" id="AIMB01000008">
    <property type="protein sequence ID" value="EJF89358.1"/>
    <property type="molecule type" value="Genomic_DNA"/>
</dbReference>
<protein>
    <recommendedName>
        <fullName evidence="1">Lon N-terminal domain-containing protein</fullName>
    </recommendedName>
</protein>
<dbReference type="SMART" id="SM00464">
    <property type="entry name" value="LON"/>
    <property type="match status" value="1"/>
</dbReference>
<dbReference type="SUPFAM" id="SSF88697">
    <property type="entry name" value="PUA domain-like"/>
    <property type="match status" value="1"/>
</dbReference>
<evidence type="ECO:0000313" key="2">
    <source>
        <dbReference type="EMBL" id="EJF89358.1"/>
    </source>
</evidence>
<dbReference type="OrthoDB" id="9806457at2"/>
<proteinExistence type="predicted"/>
<dbReference type="PANTHER" id="PTHR46732:SF8">
    <property type="entry name" value="ATP-DEPENDENT PROTEASE LA (LON) DOMAIN PROTEIN"/>
    <property type="match status" value="1"/>
</dbReference>
<evidence type="ECO:0000259" key="1">
    <source>
        <dbReference type="PROSITE" id="PS51787"/>
    </source>
</evidence>
<dbReference type="Gene3D" id="2.30.130.40">
    <property type="entry name" value="LON domain-like"/>
    <property type="match status" value="1"/>
</dbReference>
<dbReference type="HOGENOM" id="CLU_048359_2_1_5"/>
<reference evidence="2 3" key="1">
    <citation type="submission" date="2012-03" db="EMBL/GenBank/DDBJ databases">
        <title>The Genome Sequence of Bartonella tamiae Th239.</title>
        <authorList>
            <consortium name="The Broad Institute Genome Sequencing Platform"/>
            <consortium name="The Broad Institute Genome Sequencing Center for Infectious Disease"/>
            <person name="Feldgarden M."/>
            <person name="Kirby J."/>
            <person name="Kosoy M."/>
            <person name="Birtles R."/>
            <person name="Probert W.S."/>
            <person name="Chiaraviglio L."/>
            <person name="Young S.K."/>
            <person name="Zeng Q."/>
            <person name="Gargeya S."/>
            <person name="Fitzgerald M."/>
            <person name="Haas B."/>
            <person name="Abouelleil A."/>
            <person name="Alvarado L."/>
            <person name="Arachchi H.M."/>
            <person name="Berlin A."/>
            <person name="Chapman S.B."/>
            <person name="Gearin G."/>
            <person name="Goldberg J."/>
            <person name="Griggs A."/>
            <person name="Gujja S."/>
            <person name="Hansen M."/>
            <person name="Heiman D."/>
            <person name="Howarth C."/>
            <person name="Larimer J."/>
            <person name="Lui A."/>
            <person name="MacDonald P.J.P."/>
            <person name="McCowen C."/>
            <person name="Montmayeur A."/>
            <person name="Murphy C."/>
            <person name="Neiman D."/>
            <person name="Pearson M."/>
            <person name="Priest M."/>
            <person name="Roberts A."/>
            <person name="Saif S."/>
            <person name="Shea T."/>
            <person name="Sisk P."/>
            <person name="Stolte C."/>
            <person name="Sykes S."/>
            <person name="Wortman J."/>
            <person name="Nusbaum C."/>
            <person name="Birren B."/>
        </authorList>
    </citation>
    <scope>NUCLEOTIDE SEQUENCE [LARGE SCALE GENOMIC DNA]</scope>
    <source>
        <strain evidence="2 3">Th239</strain>
    </source>
</reference>
<evidence type="ECO:0000313" key="3">
    <source>
        <dbReference type="Proteomes" id="UP000008952"/>
    </source>
</evidence>
<dbReference type="InterPro" id="IPR003111">
    <property type="entry name" value="Lon_prtase_N"/>
</dbReference>
<organism evidence="2 3">
    <name type="scientific">Bartonella tamiae Th239</name>
    <dbReference type="NCBI Taxonomy" id="1094558"/>
    <lineage>
        <taxon>Bacteria</taxon>
        <taxon>Pseudomonadati</taxon>
        <taxon>Pseudomonadota</taxon>
        <taxon>Alphaproteobacteria</taxon>
        <taxon>Hyphomicrobiales</taxon>
        <taxon>Bartonellaceae</taxon>
        <taxon>Bartonella</taxon>
    </lineage>
</organism>
<dbReference type="AlphaFoldDB" id="J0ZLQ7"/>
<comment type="caution">
    <text evidence="2">The sequence shown here is derived from an EMBL/GenBank/DDBJ whole genome shotgun (WGS) entry which is preliminary data.</text>
</comment>
<dbReference type="InterPro" id="IPR046336">
    <property type="entry name" value="Lon_prtase_N_sf"/>
</dbReference>
<dbReference type="eggNOG" id="COG2802">
    <property type="taxonomic scope" value="Bacteria"/>
</dbReference>
<dbReference type="Pfam" id="PF02190">
    <property type="entry name" value="LON_substr_bdg"/>
    <property type="match status" value="1"/>
</dbReference>
<name>J0ZLQ7_9HYPH</name>
<sequence length="221" mass="24706">MKSGNAHYNSVTDLPEEIALFPLEGVVLLPGGYLPLTVFEPRYLEMVEDVMSHNKLIGIIQPLEENTIDEQKPQLFATGCIGRITTYSENGDGRLLIGLQGVCRFQLLKERDTQKSYRIAKILPEIYDLFDRENGDDINREELLSTFEEFLHANQLDADWDSITEAPTQTLVNALSIIAPFGAAEKQALLEAPDVKTRAQTLIALTERSLMVQNGDDIALN</sequence>
<keyword evidence="3" id="KW-1185">Reference proteome</keyword>
<dbReference type="PANTHER" id="PTHR46732">
    <property type="entry name" value="ATP-DEPENDENT PROTEASE LA (LON) DOMAIN PROTEIN"/>
    <property type="match status" value="1"/>
</dbReference>
<accession>J0ZLQ7</accession>
<feature type="domain" description="Lon N-terminal" evidence="1">
    <location>
        <begin position="18"/>
        <end position="210"/>
    </location>
</feature>
<gene>
    <name evidence="2" type="ORF">ME5_01909</name>
</gene>
<dbReference type="STRING" id="1094558.ME5_01909"/>
<dbReference type="PATRIC" id="fig|1094558.3.peg.2047"/>
<dbReference type="RefSeq" id="WP_008040617.1">
    <property type="nucleotide sequence ID" value="NZ_JH725147.1"/>
</dbReference>
<dbReference type="InterPro" id="IPR015947">
    <property type="entry name" value="PUA-like_sf"/>
</dbReference>
<dbReference type="Proteomes" id="UP000008952">
    <property type="component" value="Unassembled WGS sequence"/>
</dbReference>